<dbReference type="RefSeq" id="WP_090935694.1">
    <property type="nucleotide sequence ID" value="NZ_FOTS01000014.1"/>
</dbReference>
<feature type="DNA-binding region" description="H-T-H motif" evidence="2">
    <location>
        <begin position="29"/>
        <end position="48"/>
    </location>
</feature>
<dbReference type="SUPFAM" id="SSF46689">
    <property type="entry name" value="Homeodomain-like"/>
    <property type="match status" value="1"/>
</dbReference>
<dbReference type="SUPFAM" id="SSF48498">
    <property type="entry name" value="Tetracyclin repressor-like, C-terminal domain"/>
    <property type="match status" value="1"/>
</dbReference>
<reference evidence="5" key="1">
    <citation type="submission" date="2016-10" db="EMBL/GenBank/DDBJ databases">
        <authorList>
            <person name="Varghese N."/>
            <person name="Submissions S."/>
        </authorList>
    </citation>
    <scope>NUCLEOTIDE SEQUENCE [LARGE SCALE GENOMIC DNA]</scope>
    <source>
        <strain evidence="5">DSM 13327</strain>
    </source>
</reference>
<dbReference type="Pfam" id="PF00440">
    <property type="entry name" value="TetR_N"/>
    <property type="match status" value="1"/>
</dbReference>
<dbReference type="OrthoDB" id="9785164at2"/>
<name>A0A1I4JTF8_9FIRM</name>
<dbReference type="EMBL" id="FOTS01000014">
    <property type="protein sequence ID" value="SFL69868.1"/>
    <property type="molecule type" value="Genomic_DNA"/>
</dbReference>
<proteinExistence type="predicted"/>
<evidence type="ECO:0000256" key="1">
    <source>
        <dbReference type="ARBA" id="ARBA00023125"/>
    </source>
</evidence>
<dbReference type="InterPro" id="IPR050109">
    <property type="entry name" value="HTH-type_TetR-like_transc_reg"/>
</dbReference>
<evidence type="ECO:0000313" key="4">
    <source>
        <dbReference type="EMBL" id="SFL69868.1"/>
    </source>
</evidence>
<dbReference type="PANTHER" id="PTHR30328">
    <property type="entry name" value="TRANSCRIPTIONAL REPRESSOR"/>
    <property type="match status" value="1"/>
</dbReference>
<evidence type="ECO:0000256" key="2">
    <source>
        <dbReference type="PROSITE-ProRule" id="PRU00335"/>
    </source>
</evidence>
<accession>A0A1I4JTF8</accession>
<dbReference type="GO" id="GO:0006355">
    <property type="term" value="P:regulation of DNA-templated transcription"/>
    <property type="evidence" value="ECO:0007669"/>
    <property type="project" value="UniProtKB-ARBA"/>
</dbReference>
<dbReference type="InterPro" id="IPR036271">
    <property type="entry name" value="Tet_transcr_reg_TetR-rel_C_sf"/>
</dbReference>
<dbReference type="Proteomes" id="UP000199520">
    <property type="component" value="Unassembled WGS sequence"/>
</dbReference>
<dbReference type="Gene3D" id="1.10.357.10">
    <property type="entry name" value="Tetracycline Repressor, domain 2"/>
    <property type="match status" value="1"/>
</dbReference>
<keyword evidence="1 2" id="KW-0238">DNA-binding</keyword>
<dbReference type="PROSITE" id="PS50977">
    <property type="entry name" value="HTH_TETR_2"/>
    <property type="match status" value="1"/>
</dbReference>
<dbReference type="STRING" id="1123291.SAMN04490355_10148"/>
<dbReference type="Gene3D" id="1.10.10.60">
    <property type="entry name" value="Homeodomain-like"/>
    <property type="match status" value="1"/>
</dbReference>
<evidence type="ECO:0000313" key="5">
    <source>
        <dbReference type="Proteomes" id="UP000199520"/>
    </source>
</evidence>
<gene>
    <name evidence="4" type="ORF">SAMN04490355_10148</name>
</gene>
<protein>
    <submittedName>
        <fullName evidence="4">DNA-binding transcriptional regulator, AcrR family</fullName>
    </submittedName>
</protein>
<dbReference type="InterPro" id="IPR009057">
    <property type="entry name" value="Homeodomain-like_sf"/>
</dbReference>
<keyword evidence="5" id="KW-1185">Reference proteome</keyword>
<feature type="domain" description="HTH tetR-type" evidence="3">
    <location>
        <begin position="6"/>
        <end position="66"/>
    </location>
</feature>
<dbReference type="PANTHER" id="PTHR30328:SF54">
    <property type="entry name" value="HTH-TYPE TRANSCRIPTIONAL REPRESSOR SCO4008"/>
    <property type="match status" value="1"/>
</dbReference>
<organism evidence="4 5">
    <name type="scientific">Pelosinus propionicus DSM 13327</name>
    <dbReference type="NCBI Taxonomy" id="1123291"/>
    <lineage>
        <taxon>Bacteria</taxon>
        <taxon>Bacillati</taxon>
        <taxon>Bacillota</taxon>
        <taxon>Negativicutes</taxon>
        <taxon>Selenomonadales</taxon>
        <taxon>Sporomusaceae</taxon>
        <taxon>Pelosinus</taxon>
    </lineage>
</organism>
<sequence>MDLCKIQMERLIIDHAKYRFDRFGYKKTTMDEISKDCRISKKTIYVYFKDKEHLFHSLLWYESHKAKNYILAKTQESDDPVEQLKILIKTTEEYFNQNCFLIRLLNDEQALYPIAFQRKYRQEVEEALVPLIVEILTQGKKNGKIRDIDVSSVAYAGLKMFQCYMQTRYLEQETKNLGCSVTVLIDLLMQGLLRNESISM</sequence>
<dbReference type="InterPro" id="IPR001647">
    <property type="entry name" value="HTH_TetR"/>
</dbReference>
<evidence type="ECO:0000259" key="3">
    <source>
        <dbReference type="PROSITE" id="PS50977"/>
    </source>
</evidence>
<dbReference type="GO" id="GO:0003677">
    <property type="term" value="F:DNA binding"/>
    <property type="evidence" value="ECO:0007669"/>
    <property type="project" value="UniProtKB-UniRule"/>
</dbReference>
<dbReference type="AlphaFoldDB" id="A0A1I4JTF8"/>